<dbReference type="InterPro" id="IPR001509">
    <property type="entry name" value="Epimerase_deHydtase"/>
</dbReference>
<name>A0A2S8FMR4_9BACT</name>
<evidence type="ECO:0000256" key="2">
    <source>
        <dbReference type="ARBA" id="ARBA00009353"/>
    </source>
</evidence>
<dbReference type="CDD" id="cd07820">
    <property type="entry name" value="SRPBCC_3"/>
    <property type="match status" value="1"/>
</dbReference>
<evidence type="ECO:0000313" key="6">
    <source>
        <dbReference type="EMBL" id="PQO33451.1"/>
    </source>
</evidence>
<dbReference type="PANTHER" id="PTHR11092">
    <property type="entry name" value="SUGAR NUCLEOTIDE EPIMERASE RELATED"/>
    <property type="match status" value="1"/>
</dbReference>
<comment type="caution">
    <text evidence="6">The sequence shown here is derived from an EMBL/GenBank/DDBJ whole genome shotgun (WGS) entry which is preliminary data.</text>
</comment>
<dbReference type="InterPro" id="IPR010099">
    <property type="entry name" value="SDR39U1"/>
</dbReference>
<dbReference type="EMBL" id="PUIA01000035">
    <property type="protein sequence ID" value="PQO33451.1"/>
    <property type="molecule type" value="Genomic_DNA"/>
</dbReference>
<feature type="domain" description="Coenzyme Q-binding protein COQ10 START" evidence="4">
    <location>
        <begin position="8"/>
        <end position="125"/>
    </location>
</feature>
<dbReference type="CDD" id="cd05242">
    <property type="entry name" value="SDR_a8"/>
    <property type="match status" value="1"/>
</dbReference>
<evidence type="ECO:0000256" key="1">
    <source>
        <dbReference type="ARBA" id="ARBA00008918"/>
    </source>
</evidence>
<dbReference type="InterPro" id="IPR036291">
    <property type="entry name" value="NAD(P)-bd_dom_sf"/>
</dbReference>
<dbReference type="RefSeq" id="WP_105353219.1">
    <property type="nucleotide sequence ID" value="NZ_PUIA01000035.1"/>
</dbReference>
<accession>A0A2S8FMR4</accession>
<dbReference type="Gene3D" id="3.30.530.20">
    <property type="match status" value="1"/>
</dbReference>
<comment type="similarity">
    <text evidence="2">Belongs to the NAD(P)-dependent epimerase/dehydratase family. SDR39U1 subfamily.</text>
</comment>
<dbReference type="NCBIfam" id="TIGR01777">
    <property type="entry name" value="yfcH"/>
    <property type="match status" value="1"/>
</dbReference>
<dbReference type="OrthoDB" id="9801773at2"/>
<dbReference type="Gene3D" id="3.40.50.720">
    <property type="entry name" value="NAD(P)-binding Rossmann-like Domain"/>
    <property type="match status" value="1"/>
</dbReference>
<dbReference type="PANTHER" id="PTHR11092:SF0">
    <property type="entry name" value="EPIMERASE FAMILY PROTEIN SDR39U1"/>
    <property type="match status" value="1"/>
</dbReference>
<dbReference type="SUPFAM" id="SSF51735">
    <property type="entry name" value="NAD(P)-binding Rossmann-fold domains"/>
    <property type="match status" value="1"/>
</dbReference>
<evidence type="ECO:0000313" key="7">
    <source>
        <dbReference type="Proteomes" id="UP000240009"/>
    </source>
</evidence>
<gene>
    <name evidence="6" type="ORF">C5Y96_11450</name>
</gene>
<feature type="domain" description="NAD-dependent epimerase/dehydratase" evidence="3">
    <location>
        <begin position="159"/>
        <end position="367"/>
    </location>
</feature>
<protein>
    <submittedName>
        <fullName evidence="6">TIGR01777 family protein</fullName>
    </submittedName>
</protein>
<dbReference type="Pfam" id="PF08338">
    <property type="entry name" value="DUF1731"/>
    <property type="match status" value="1"/>
</dbReference>
<sequence>MFTYRSKIPVSVATAFHWHEQPGALDRLIPPWEDVQIEQRSRSIEPGSRVVLKMHVGGFPVRWVAEHTALEPNHYFHDRQVSGPFAKWEHTHRFLPSDDGYCVLEDEVDYNIPGGSLGQRFGRSKVEKMLLQMFRYRHDTTTYDLIAHARYQERPTMKIAITGASGLVGSQLGPFLTTGGHQVVSISRSAGENTIQWDIPKQEIDAAKLEGLDAVIHLAGESVAARWTDKKKQAIRSSRVAGTRLLCESLAKLKNKPKVLVCASAMGFYGDRGDEILTEASPPGDGFLADVCQEWEAAAQPARDAGIRVVHARLGIVLSPKGGALAQMLTPFKLGVGGKISSGKQWWSWISLDDVVGALHHMMMNDAIQGPVNLCTPKAVTNEEFTKTLGKVISRPTFLPVPAFAAKLAMGEMADEMLLSSCRMEPQVLEETEYHYRDPNLERCLRKLLGRQ</sequence>
<evidence type="ECO:0000259" key="3">
    <source>
        <dbReference type="Pfam" id="PF01370"/>
    </source>
</evidence>
<feature type="domain" description="DUF1731" evidence="5">
    <location>
        <begin position="401"/>
        <end position="448"/>
    </location>
</feature>
<dbReference type="SUPFAM" id="SSF55961">
    <property type="entry name" value="Bet v1-like"/>
    <property type="match status" value="1"/>
</dbReference>
<dbReference type="InterPro" id="IPR013549">
    <property type="entry name" value="DUF1731"/>
</dbReference>
<dbReference type="AlphaFoldDB" id="A0A2S8FMR4"/>
<evidence type="ECO:0000259" key="5">
    <source>
        <dbReference type="Pfam" id="PF08338"/>
    </source>
</evidence>
<reference evidence="6 7" key="1">
    <citation type="submission" date="2018-02" db="EMBL/GenBank/DDBJ databases">
        <title>Comparative genomes isolates from brazilian mangrove.</title>
        <authorList>
            <person name="Araujo J.E."/>
            <person name="Taketani R.G."/>
            <person name="Silva M.C.P."/>
            <person name="Loureco M.V."/>
            <person name="Andreote F.D."/>
        </authorList>
    </citation>
    <scope>NUCLEOTIDE SEQUENCE [LARGE SCALE GENOMIC DNA]</scope>
    <source>
        <strain evidence="6 7">HEX-2 MGV</strain>
    </source>
</reference>
<dbReference type="Proteomes" id="UP000240009">
    <property type="component" value="Unassembled WGS sequence"/>
</dbReference>
<dbReference type="InterPro" id="IPR005031">
    <property type="entry name" value="COQ10_START"/>
</dbReference>
<dbReference type="Pfam" id="PF03364">
    <property type="entry name" value="Polyketide_cyc"/>
    <property type="match status" value="1"/>
</dbReference>
<organism evidence="6 7">
    <name type="scientific">Blastopirellula marina</name>
    <dbReference type="NCBI Taxonomy" id="124"/>
    <lineage>
        <taxon>Bacteria</taxon>
        <taxon>Pseudomonadati</taxon>
        <taxon>Planctomycetota</taxon>
        <taxon>Planctomycetia</taxon>
        <taxon>Pirellulales</taxon>
        <taxon>Pirellulaceae</taxon>
        <taxon>Blastopirellula</taxon>
    </lineage>
</organism>
<proteinExistence type="inferred from homology"/>
<comment type="similarity">
    <text evidence="1">Belongs to the ribosome association toxin RatA family.</text>
</comment>
<evidence type="ECO:0000259" key="4">
    <source>
        <dbReference type="Pfam" id="PF03364"/>
    </source>
</evidence>
<dbReference type="Pfam" id="PF01370">
    <property type="entry name" value="Epimerase"/>
    <property type="match status" value="1"/>
</dbReference>
<dbReference type="InterPro" id="IPR023393">
    <property type="entry name" value="START-like_dom_sf"/>
</dbReference>